<dbReference type="AlphaFoldDB" id="A0ABD3C611"/>
<gene>
    <name evidence="1" type="ORF">CASFOL_031449</name>
</gene>
<evidence type="ECO:0000313" key="2">
    <source>
        <dbReference type="Proteomes" id="UP001632038"/>
    </source>
</evidence>
<evidence type="ECO:0000313" key="1">
    <source>
        <dbReference type="EMBL" id="KAL3624781.1"/>
    </source>
</evidence>
<reference evidence="2" key="1">
    <citation type="journal article" date="2024" name="IScience">
        <title>Strigolactones Initiate the Formation of Haustorium-like Structures in Castilleja.</title>
        <authorList>
            <person name="Buerger M."/>
            <person name="Peterson D."/>
            <person name="Chory J."/>
        </authorList>
    </citation>
    <scope>NUCLEOTIDE SEQUENCE [LARGE SCALE GENOMIC DNA]</scope>
</reference>
<name>A0ABD3C611_9LAMI</name>
<sequence>MADKRRKIELLINDPEIKKDLKEILVRLPAHDLARYTL</sequence>
<keyword evidence="2" id="KW-1185">Reference proteome</keyword>
<comment type="caution">
    <text evidence="1">The sequence shown here is derived from an EMBL/GenBank/DDBJ whole genome shotgun (WGS) entry which is preliminary data.</text>
</comment>
<protein>
    <submittedName>
        <fullName evidence="1">Uncharacterized protein</fullName>
    </submittedName>
</protein>
<proteinExistence type="predicted"/>
<dbReference type="EMBL" id="JAVIJP010000053">
    <property type="protein sequence ID" value="KAL3624781.1"/>
    <property type="molecule type" value="Genomic_DNA"/>
</dbReference>
<organism evidence="1 2">
    <name type="scientific">Castilleja foliolosa</name>
    <dbReference type="NCBI Taxonomy" id="1961234"/>
    <lineage>
        <taxon>Eukaryota</taxon>
        <taxon>Viridiplantae</taxon>
        <taxon>Streptophyta</taxon>
        <taxon>Embryophyta</taxon>
        <taxon>Tracheophyta</taxon>
        <taxon>Spermatophyta</taxon>
        <taxon>Magnoliopsida</taxon>
        <taxon>eudicotyledons</taxon>
        <taxon>Gunneridae</taxon>
        <taxon>Pentapetalae</taxon>
        <taxon>asterids</taxon>
        <taxon>lamiids</taxon>
        <taxon>Lamiales</taxon>
        <taxon>Orobanchaceae</taxon>
        <taxon>Pedicularideae</taxon>
        <taxon>Castillejinae</taxon>
        <taxon>Castilleja</taxon>
    </lineage>
</organism>
<accession>A0ABD3C611</accession>
<dbReference type="Proteomes" id="UP001632038">
    <property type="component" value="Unassembled WGS sequence"/>
</dbReference>